<dbReference type="PANTHER" id="PTHR48258">
    <property type="entry name" value="DUF4218 DOMAIN-CONTAINING PROTEIN-RELATED"/>
    <property type="match status" value="1"/>
</dbReference>
<dbReference type="EnsemblPlants" id="OB08G17990.1">
    <property type="protein sequence ID" value="OB08G17990.1"/>
    <property type="gene ID" value="OB08G17990"/>
</dbReference>
<sequence>MDGNMSRLLQDPFGKANNDPMVNEYGAQNSLNSGPYHETKAFYDLLRDAHDPLWEGKDKANDDFCSKCGTSRWKNIEDKTTLTKKERRRGNPKKSVTNSQNIRFAMASDGFNPFGTLSSTYGCWPVVLISYNLPSWLCMKASSIMRALIIPGPSYPGKEFHVFMETIYEELFDLFEVGTPIYDASRNELFQIRATTLFTISDYVGIGIFARYSVNELMLMRLEEHIGKAASPQRLSDVSKNSMNGSEHIVKNDHRWLARGPIGLAKRYRAFNTHGFQFRPRHLDGVTQNSGVVLSAKTSSYTKSSDTNPILGDLTYYGRVIDIIELNYSRQFLVALFKCEWVDVVSGKGVKKKYGYTLVNFSHLIHTGEKVEHESFIFPNQAD</sequence>
<organism evidence="2">
    <name type="scientific">Oryza brachyantha</name>
    <name type="common">malo sina</name>
    <dbReference type="NCBI Taxonomy" id="4533"/>
    <lineage>
        <taxon>Eukaryota</taxon>
        <taxon>Viridiplantae</taxon>
        <taxon>Streptophyta</taxon>
        <taxon>Embryophyta</taxon>
        <taxon>Tracheophyta</taxon>
        <taxon>Spermatophyta</taxon>
        <taxon>Magnoliopsida</taxon>
        <taxon>Liliopsida</taxon>
        <taxon>Poales</taxon>
        <taxon>Poaceae</taxon>
        <taxon>BOP clade</taxon>
        <taxon>Oryzoideae</taxon>
        <taxon>Oryzeae</taxon>
        <taxon>Oryzinae</taxon>
        <taxon>Oryza</taxon>
    </lineage>
</organism>
<feature type="domain" description="DUF4216" evidence="1">
    <location>
        <begin position="324"/>
        <end position="382"/>
    </location>
</feature>
<dbReference type="HOGENOM" id="CLU_722367_0_0_1"/>
<evidence type="ECO:0000259" key="1">
    <source>
        <dbReference type="Pfam" id="PF13952"/>
    </source>
</evidence>
<dbReference type="Pfam" id="PF02992">
    <property type="entry name" value="Transposase_21"/>
    <property type="match status" value="1"/>
</dbReference>
<evidence type="ECO:0000313" key="3">
    <source>
        <dbReference type="Proteomes" id="UP000006038"/>
    </source>
</evidence>
<keyword evidence="3" id="KW-1185">Reference proteome</keyword>
<evidence type="ECO:0000313" key="2">
    <source>
        <dbReference type="EnsemblPlants" id="OB08G17990.1"/>
    </source>
</evidence>
<dbReference type="Gramene" id="OB08G17990.1">
    <property type="protein sequence ID" value="OB08G17990.1"/>
    <property type="gene ID" value="OB08G17990"/>
</dbReference>
<dbReference type="Pfam" id="PF13952">
    <property type="entry name" value="DUF4216"/>
    <property type="match status" value="1"/>
</dbReference>
<name>J3MRS0_ORYBR</name>
<dbReference type="Proteomes" id="UP000006038">
    <property type="component" value="Chromosome 8"/>
</dbReference>
<proteinExistence type="predicted"/>
<reference evidence="2" key="2">
    <citation type="submission" date="2013-04" db="UniProtKB">
        <authorList>
            <consortium name="EnsemblPlants"/>
        </authorList>
    </citation>
    <scope>IDENTIFICATION</scope>
</reference>
<dbReference type="PANTHER" id="PTHR48258:SF15">
    <property type="entry name" value="OS02G0543900 PROTEIN"/>
    <property type="match status" value="1"/>
</dbReference>
<protein>
    <recommendedName>
        <fullName evidence="1">DUF4216 domain-containing protein</fullName>
    </recommendedName>
</protein>
<accession>J3MRS0</accession>
<dbReference type="InterPro" id="IPR025312">
    <property type="entry name" value="DUF4216"/>
</dbReference>
<dbReference type="InterPro" id="IPR004242">
    <property type="entry name" value="Transposase_21"/>
</dbReference>
<reference evidence="2" key="1">
    <citation type="journal article" date="2013" name="Nat. Commun.">
        <title>Whole-genome sequencing of Oryza brachyantha reveals mechanisms underlying Oryza genome evolution.</title>
        <authorList>
            <person name="Chen J."/>
            <person name="Huang Q."/>
            <person name="Gao D."/>
            <person name="Wang J."/>
            <person name="Lang Y."/>
            <person name="Liu T."/>
            <person name="Li B."/>
            <person name="Bai Z."/>
            <person name="Luis Goicoechea J."/>
            <person name="Liang C."/>
            <person name="Chen C."/>
            <person name="Zhang W."/>
            <person name="Sun S."/>
            <person name="Liao Y."/>
            <person name="Zhang X."/>
            <person name="Yang L."/>
            <person name="Song C."/>
            <person name="Wang M."/>
            <person name="Shi J."/>
            <person name="Liu G."/>
            <person name="Liu J."/>
            <person name="Zhou H."/>
            <person name="Zhou W."/>
            <person name="Yu Q."/>
            <person name="An N."/>
            <person name="Chen Y."/>
            <person name="Cai Q."/>
            <person name="Wang B."/>
            <person name="Liu B."/>
            <person name="Min J."/>
            <person name="Huang Y."/>
            <person name="Wu H."/>
            <person name="Li Z."/>
            <person name="Zhang Y."/>
            <person name="Yin Y."/>
            <person name="Song W."/>
            <person name="Jiang J."/>
            <person name="Jackson S.A."/>
            <person name="Wing R.A."/>
            <person name="Wang J."/>
            <person name="Chen M."/>
        </authorList>
    </citation>
    <scope>NUCLEOTIDE SEQUENCE [LARGE SCALE GENOMIC DNA]</scope>
    <source>
        <strain evidence="2">cv. IRGC 101232</strain>
    </source>
</reference>
<dbReference type="eggNOG" id="ENOG502QWJJ">
    <property type="taxonomic scope" value="Eukaryota"/>
</dbReference>
<dbReference type="AlphaFoldDB" id="J3MRS0"/>